<dbReference type="PROSITE" id="PS51257">
    <property type="entry name" value="PROKAR_LIPOPROTEIN"/>
    <property type="match status" value="1"/>
</dbReference>
<keyword evidence="2" id="KW-1185">Reference proteome</keyword>
<evidence type="ECO:0000313" key="1">
    <source>
        <dbReference type="EMBL" id="MDM9630734.1"/>
    </source>
</evidence>
<name>A0ABT7WCV1_9FLAO</name>
<proteinExistence type="predicted"/>
<gene>
    <name evidence="1" type="ORF">QU605_04590</name>
</gene>
<comment type="caution">
    <text evidence="1">The sequence shown here is derived from an EMBL/GenBank/DDBJ whole genome shotgun (WGS) entry which is preliminary data.</text>
</comment>
<dbReference type="Proteomes" id="UP001174839">
    <property type="component" value="Unassembled WGS sequence"/>
</dbReference>
<protein>
    <submittedName>
        <fullName evidence="1">Peptidyl-prolyl cis-trans isomerase</fullName>
    </submittedName>
</protein>
<evidence type="ECO:0000313" key="2">
    <source>
        <dbReference type="Proteomes" id="UP001174839"/>
    </source>
</evidence>
<dbReference type="EMBL" id="JAUDUY010000002">
    <property type="protein sequence ID" value="MDM9630734.1"/>
    <property type="molecule type" value="Genomic_DNA"/>
</dbReference>
<dbReference type="GO" id="GO:0016853">
    <property type="term" value="F:isomerase activity"/>
    <property type="evidence" value="ECO:0007669"/>
    <property type="project" value="UniProtKB-KW"/>
</dbReference>
<dbReference type="RefSeq" id="WP_289724103.1">
    <property type="nucleotide sequence ID" value="NZ_JAUDUY010000002.1"/>
</dbReference>
<organism evidence="1 2">
    <name type="scientific">Robiginitalea aurantiaca</name>
    <dbReference type="NCBI Taxonomy" id="3056915"/>
    <lineage>
        <taxon>Bacteria</taxon>
        <taxon>Pseudomonadati</taxon>
        <taxon>Bacteroidota</taxon>
        <taxon>Flavobacteriia</taxon>
        <taxon>Flavobacteriales</taxon>
        <taxon>Flavobacteriaceae</taxon>
        <taxon>Robiginitalea</taxon>
    </lineage>
</organism>
<keyword evidence="1" id="KW-0413">Isomerase</keyword>
<sequence length="296" mass="34521">MILRNFNARGQKAALPLLLILFVFAGCDGLFREQPSETPIARVGESYLYMEDIQPRLVGSLSEEDSVSFVNNLINEWATRQLLLSKARINLPEAQLADFELLISDYRAELYSRAYKEALVAQIADTLVGEEELLAFYEKEKDNFRLQEKIVQLRFIEIPQQFINKEEVTRRLKSFEGNDLKFLDSVGVQFKKLHFNDSLWVPVARVVEEINPLTYENEAEYLNKSQFFQLEDSTGVYLTKVVDVLEPNEVAPLNYIEPTLRQVLLNRRKMKYLRSLETDLMDEAIREKEFEIYETN</sequence>
<reference evidence="1" key="1">
    <citation type="submission" date="2023-06" db="EMBL/GenBank/DDBJ databases">
        <title>Robiginitalea aurantiacus sp. nov. and Algoriphagus sediminis sp. nov., isolated from coastal sediment.</title>
        <authorList>
            <person name="Zhou Z.Y."/>
            <person name="An J."/>
            <person name="Jia Y.W."/>
            <person name="Du Z.J."/>
        </authorList>
    </citation>
    <scope>NUCLEOTIDE SEQUENCE</scope>
    <source>
        <strain evidence="1">M39</strain>
    </source>
</reference>
<accession>A0ABT7WCV1</accession>